<proteinExistence type="predicted"/>
<dbReference type="RefSeq" id="WP_187818604.1">
    <property type="nucleotide sequence ID" value="NZ_JACTVJ010000024.1"/>
</dbReference>
<keyword evidence="1" id="KW-0812">Transmembrane</keyword>
<feature type="transmembrane region" description="Helical" evidence="1">
    <location>
        <begin position="284"/>
        <end position="307"/>
    </location>
</feature>
<feature type="domain" description="Glycosyltransferase RgtA/B/C/D-like" evidence="2">
    <location>
        <begin position="134"/>
        <end position="267"/>
    </location>
</feature>
<evidence type="ECO:0000313" key="3">
    <source>
        <dbReference type="EMBL" id="MBC9718166.1"/>
    </source>
</evidence>
<evidence type="ECO:0000256" key="1">
    <source>
        <dbReference type="SAM" id="Phobius"/>
    </source>
</evidence>
<feature type="transmembrane region" description="Helical" evidence="1">
    <location>
        <begin position="203"/>
        <end position="220"/>
    </location>
</feature>
<dbReference type="Pfam" id="PF13231">
    <property type="entry name" value="PMT_2"/>
    <property type="match status" value="1"/>
</dbReference>
<name>A0ABR7SUF4_9ACTN</name>
<dbReference type="Proteomes" id="UP000642284">
    <property type="component" value="Unassembled WGS sequence"/>
</dbReference>
<keyword evidence="4" id="KW-1185">Reference proteome</keyword>
<dbReference type="InterPro" id="IPR038731">
    <property type="entry name" value="RgtA/B/C-like"/>
</dbReference>
<evidence type="ECO:0000259" key="2">
    <source>
        <dbReference type="Pfam" id="PF13231"/>
    </source>
</evidence>
<reference evidence="3 4" key="1">
    <citation type="submission" date="2020-08" db="EMBL/GenBank/DDBJ databases">
        <title>Genemic of Streptomyces polyaspartic.</title>
        <authorList>
            <person name="Liu W."/>
        </authorList>
    </citation>
    <scope>NUCLEOTIDE SEQUENCE [LARGE SCALE GENOMIC DNA]</scope>
    <source>
        <strain evidence="3 4">TRM66268-LWL</strain>
    </source>
</reference>
<organism evidence="3 4">
    <name type="scientific">Streptomyces polyasparticus</name>
    <dbReference type="NCBI Taxonomy" id="2767826"/>
    <lineage>
        <taxon>Bacteria</taxon>
        <taxon>Bacillati</taxon>
        <taxon>Actinomycetota</taxon>
        <taxon>Actinomycetes</taxon>
        <taxon>Kitasatosporales</taxon>
        <taxon>Streptomycetaceae</taxon>
        <taxon>Streptomyces</taxon>
    </lineage>
</organism>
<accession>A0ABR7SUF4</accession>
<feature type="transmembrane region" description="Helical" evidence="1">
    <location>
        <begin position="21"/>
        <end position="39"/>
    </location>
</feature>
<evidence type="ECO:0000313" key="4">
    <source>
        <dbReference type="Proteomes" id="UP000642284"/>
    </source>
</evidence>
<feature type="transmembrane region" description="Helical" evidence="1">
    <location>
        <begin position="232"/>
        <end position="264"/>
    </location>
</feature>
<comment type="caution">
    <text evidence="3">The sequence shown here is derived from an EMBL/GenBank/DDBJ whole genome shotgun (WGS) entry which is preliminary data.</text>
</comment>
<dbReference type="EMBL" id="JACTVJ010000024">
    <property type="protein sequence ID" value="MBC9718166.1"/>
    <property type="molecule type" value="Genomic_DNA"/>
</dbReference>
<protein>
    <submittedName>
        <fullName evidence="3">Glycosyltransferase family 39 protein</fullName>
    </submittedName>
</protein>
<sequence length="445" mass="46908">MKARSGFLLGRLAPPSLGARRFALPFVVPLVFVLLHLTVATPPTVWRDTTRYARAAEQHLGIDRATAQHDVVALLCAAQADVAAREARLSPVPPDPGTVRGTQEQECLQRYAGARDITTDDHRYQSIFASRWGYPWLLAPFVGVFGLGAGLRACALLIAAACVLLVYPVLRAAGAGRRAPVAGQVALAASPLGWWAVQPLTEGPVLACVLGALWGVVRLVRGQGARATSAAVIGLALGGCFLLRYSSALLLAGALAVAAAATAVRRRRRRATGTAGTTETTGTAGAWHAAAVTGAAAVAMAAAIAVLRLPTAEITLQDTFTVHFRRPPVPDPWARLWDLNVELWRHWWGEQAARPYFLALTALASWALLRRAPSLAVPAAACALVGVAQVAGHPLLSEADRLGALMWLPVVLGLPLLPAAWAARATPSQVPVQEQRSASAPLSVR</sequence>
<keyword evidence="1" id="KW-0472">Membrane</keyword>
<keyword evidence="1" id="KW-1133">Transmembrane helix</keyword>
<gene>
    <name evidence="3" type="ORF">H9Y04_37135</name>
</gene>
<feature type="transmembrane region" description="Helical" evidence="1">
    <location>
        <begin position="141"/>
        <end position="167"/>
    </location>
</feature>